<protein>
    <recommendedName>
        <fullName evidence="1">4Fe-4S ferredoxin-type domain-containing protein</fullName>
    </recommendedName>
</protein>
<sequence length="360" mass="39592">MKNGAYKKLAERLDALPNGYPPTDDGAELRLLEKLYTPDEAELASQLRLPKETPDMISKRLGRDETEVRKLLKGMARNGLIAAGRTEAGLGYGLLPFVVGIYEYQAGKIDKELATLFEDYYTQAFADVLKVKPQVHRVIPVKESIKVDMEVRPYESASDIVNGAQAWGVLDCICRKQKELLGDPCEHPLDVCMTISEVPGAFDKNTLVTVLTRDEAQATLQRAADAGLVHSVSNNQKGIHYICNCCTCSCGILRGMSEIGIANVVARSSFVNQVDEQICNGCEDCLEYCQFNALSMGDDMIMQVNSMRCVGCGVCVPHCSTESLGMVMRPEEDVVPPPETLKDWGVERAADRGINIMDVM</sequence>
<proteinExistence type="predicted"/>
<reference evidence="2 3" key="1">
    <citation type="submission" date="2020-08" db="EMBL/GenBank/DDBJ databases">
        <title>Bridging the membrane lipid divide: bacteria of the FCB group superphylum have the potential to synthesize archaeal ether lipids.</title>
        <authorList>
            <person name="Villanueva L."/>
            <person name="Von Meijenfeldt F.A.B."/>
            <person name="Westbye A.B."/>
            <person name="Yadav S."/>
            <person name="Hopmans E.C."/>
            <person name="Dutilh B.E."/>
            <person name="Sinninghe Damste J.S."/>
        </authorList>
    </citation>
    <scope>NUCLEOTIDE SEQUENCE [LARGE SCALE GENOMIC DNA]</scope>
    <source>
        <strain evidence="2">NIOZ-UU36</strain>
    </source>
</reference>
<evidence type="ECO:0000313" key="2">
    <source>
        <dbReference type="EMBL" id="MBC8336395.1"/>
    </source>
</evidence>
<dbReference type="EMBL" id="JACNJN010000158">
    <property type="protein sequence ID" value="MBC8336395.1"/>
    <property type="molecule type" value="Genomic_DNA"/>
</dbReference>
<dbReference type="Gene3D" id="3.30.70.20">
    <property type="match status" value="1"/>
</dbReference>
<feature type="domain" description="4Fe-4S ferredoxin-type" evidence="1">
    <location>
        <begin position="300"/>
        <end position="329"/>
    </location>
</feature>
<comment type="caution">
    <text evidence="2">The sequence shown here is derived from an EMBL/GenBank/DDBJ whole genome shotgun (WGS) entry which is preliminary data.</text>
</comment>
<dbReference type="PROSITE" id="PS51379">
    <property type="entry name" value="4FE4S_FER_2"/>
    <property type="match status" value="2"/>
</dbReference>
<evidence type="ECO:0000259" key="1">
    <source>
        <dbReference type="PROSITE" id="PS51379"/>
    </source>
</evidence>
<dbReference type="SUPFAM" id="SSF54862">
    <property type="entry name" value="4Fe-4S ferredoxins"/>
    <property type="match status" value="1"/>
</dbReference>
<dbReference type="Proteomes" id="UP000614469">
    <property type="component" value="Unassembled WGS sequence"/>
</dbReference>
<organism evidence="2 3">
    <name type="scientific">Candidatus Desulfolinea nitratireducens</name>
    <dbReference type="NCBI Taxonomy" id="2841698"/>
    <lineage>
        <taxon>Bacteria</taxon>
        <taxon>Bacillati</taxon>
        <taxon>Chloroflexota</taxon>
        <taxon>Anaerolineae</taxon>
        <taxon>Anaerolineales</taxon>
        <taxon>Anaerolineales incertae sedis</taxon>
        <taxon>Candidatus Desulfolinea</taxon>
    </lineage>
</organism>
<feature type="domain" description="4Fe-4S ferredoxin-type" evidence="1">
    <location>
        <begin position="270"/>
        <end position="299"/>
    </location>
</feature>
<evidence type="ECO:0000313" key="3">
    <source>
        <dbReference type="Proteomes" id="UP000614469"/>
    </source>
</evidence>
<gene>
    <name evidence="2" type="ORF">H8E29_14110</name>
</gene>
<accession>A0A8J6NKA9</accession>
<dbReference type="Pfam" id="PF12838">
    <property type="entry name" value="Fer4_7"/>
    <property type="match status" value="1"/>
</dbReference>
<name>A0A8J6NKA9_9CHLR</name>
<dbReference type="AlphaFoldDB" id="A0A8J6NKA9"/>
<dbReference type="InterPro" id="IPR017896">
    <property type="entry name" value="4Fe4S_Fe-S-bd"/>
</dbReference>